<dbReference type="InterPro" id="IPR006343">
    <property type="entry name" value="DnaB/C_C"/>
</dbReference>
<protein>
    <submittedName>
        <fullName evidence="4">DnaD domain-containing protein</fullName>
    </submittedName>
</protein>
<dbReference type="InterPro" id="IPR034829">
    <property type="entry name" value="DnaD-like_sf"/>
</dbReference>
<organism evidence="4 5">
    <name type="scientific">Peribacillus faecalis</name>
    <dbReference type="NCBI Taxonomy" id="2772559"/>
    <lineage>
        <taxon>Bacteria</taxon>
        <taxon>Bacillati</taxon>
        <taxon>Bacillota</taxon>
        <taxon>Bacilli</taxon>
        <taxon>Bacillales</taxon>
        <taxon>Bacillaceae</taxon>
        <taxon>Peribacillus</taxon>
    </lineage>
</organism>
<proteinExistence type="inferred from homology"/>
<evidence type="ECO:0000256" key="1">
    <source>
        <dbReference type="ARBA" id="ARBA00093462"/>
    </source>
</evidence>
<sequence length="232" mass="27451">MTREQMLTWLQEGNLTIPSFLFVHYVEMGLNEQELILLLHLQQFQKEGNAFPTFEELSGRMSISTIECANILRKLIQRGYLEIIEEELTVDRVRSEAYSLVPFQQKMIDHFLSKNQVQAVETKQEEESSLYSIFEQEFGRPLSPFECETLGMWMDDHENTQIIKAALREAVVSGKLNFRYIDRILFEWKKNGIKTEEQARSYGEKFRSHQSRDRQPVRAEAKEVPFYNWLEN</sequence>
<gene>
    <name evidence="4" type="ORF">IEO70_19045</name>
</gene>
<evidence type="ECO:0000313" key="5">
    <source>
        <dbReference type="Proteomes" id="UP000602076"/>
    </source>
</evidence>
<dbReference type="Gene3D" id="1.10.10.630">
    <property type="entry name" value="DnaD domain-like"/>
    <property type="match status" value="1"/>
</dbReference>
<dbReference type="InterPro" id="IPR036388">
    <property type="entry name" value="WH-like_DNA-bd_sf"/>
</dbReference>
<comment type="caution">
    <text evidence="4">The sequence shown here is derived from an EMBL/GenBank/DDBJ whole genome shotgun (WGS) entry which is preliminary data.</text>
</comment>
<dbReference type="PANTHER" id="PTHR37293">
    <property type="entry name" value="PHAGE REPLICATION PROTEIN-RELATED"/>
    <property type="match status" value="1"/>
</dbReference>
<dbReference type="AlphaFoldDB" id="A0A927D1C4"/>
<accession>A0A927D1C4</accession>
<feature type="domain" description="DnaB/C C-terminal" evidence="2">
    <location>
        <begin position="131"/>
        <end position="202"/>
    </location>
</feature>
<comment type="similarity">
    <text evidence="1">Belongs to the DnaB/DnaD family.</text>
</comment>
<dbReference type="Gene3D" id="1.10.10.10">
    <property type="entry name" value="Winged helix-like DNA-binding domain superfamily/Winged helix DNA-binding domain"/>
    <property type="match status" value="1"/>
</dbReference>
<dbReference type="Pfam" id="PF07261">
    <property type="entry name" value="DnaB_2"/>
    <property type="match status" value="1"/>
</dbReference>
<dbReference type="RefSeq" id="WP_190999959.1">
    <property type="nucleotide sequence ID" value="NZ_JACXSI010000069.1"/>
</dbReference>
<keyword evidence="5" id="KW-1185">Reference proteome</keyword>
<dbReference type="InterPro" id="IPR053843">
    <property type="entry name" value="DnaD_N"/>
</dbReference>
<reference evidence="4" key="1">
    <citation type="submission" date="2020-09" db="EMBL/GenBank/DDBJ databases">
        <title>Bacillus faecalis sp. nov., a moderately halophilic bacterium isolated from cow faeces.</title>
        <authorList>
            <person name="Jiang L."/>
            <person name="Lee J."/>
        </authorList>
    </citation>
    <scope>NUCLEOTIDE SEQUENCE</scope>
    <source>
        <strain evidence="4">AGMB 02131</strain>
    </source>
</reference>
<dbReference type="PANTHER" id="PTHR37293:SF6">
    <property type="entry name" value="DNA REPLICATION PROTEIN DNAD"/>
    <property type="match status" value="1"/>
</dbReference>
<dbReference type="SUPFAM" id="SSF158499">
    <property type="entry name" value="DnaD domain-like"/>
    <property type="match status" value="1"/>
</dbReference>
<dbReference type="NCBIfam" id="TIGR01446">
    <property type="entry name" value="DnaD_dom"/>
    <property type="match status" value="1"/>
</dbReference>
<dbReference type="EMBL" id="JACXSI010000069">
    <property type="protein sequence ID" value="MBD3110427.1"/>
    <property type="molecule type" value="Genomic_DNA"/>
</dbReference>
<dbReference type="Pfam" id="PF21984">
    <property type="entry name" value="DnaD_N"/>
    <property type="match status" value="1"/>
</dbReference>
<feature type="domain" description="DnaD N-terminal" evidence="3">
    <location>
        <begin position="17"/>
        <end position="116"/>
    </location>
</feature>
<dbReference type="InterPro" id="IPR053162">
    <property type="entry name" value="DnaD"/>
</dbReference>
<name>A0A927D1C4_9BACI</name>
<dbReference type="InterPro" id="IPR036390">
    <property type="entry name" value="WH_DNA-bd_sf"/>
</dbReference>
<evidence type="ECO:0000259" key="3">
    <source>
        <dbReference type="Pfam" id="PF21984"/>
    </source>
</evidence>
<dbReference type="SUPFAM" id="SSF46785">
    <property type="entry name" value="Winged helix' DNA-binding domain"/>
    <property type="match status" value="1"/>
</dbReference>
<evidence type="ECO:0000259" key="2">
    <source>
        <dbReference type="Pfam" id="PF07261"/>
    </source>
</evidence>
<evidence type="ECO:0000313" key="4">
    <source>
        <dbReference type="EMBL" id="MBD3110427.1"/>
    </source>
</evidence>
<dbReference type="Proteomes" id="UP000602076">
    <property type="component" value="Unassembled WGS sequence"/>
</dbReference>